<dbReference type="STRING" id="101127.A0A1X2GWC2"/>
<dbReference type="Gene3D" id="3.40.50.2060">
    <property type="match status" value="1"/>
</dbReference>
<proteinExistence type="inferred from homology"/>
<feature type="region of interest" description="Disordered" evidence="2">
    <location>
        <begin position="537"/>
        <end position="585"/>
    </location>
</feature>
<evidence type="ECO:0000256" key="1">
    <source>
        <dbReference type="ARBA" id="ARBA00009884"/>
    </source>
</evidence>
<name>A0A1X2GWC2_9FUNG</name>
<comment type="similarity">
    <text evidence="1">Belongs to the STXBP/unc-18/SEC1 family.</text>
</comment>
<organism evidence="3 4">
    <name type="scientific">Hesseltinella vesiculosa</name>
    <dbReference type="NCBI Taxonomy" id="101127"/>
    <lineage>
        <taxon>Eukaryota</taxon>
        <taxon>Fungi</taxon>
        <taxon>Fungi incertae sedis</taxon>
        <taxon>Mucoromycota</taxon>
        <taxon>Mucoromycotina</taxon>
        <taxon>Mucoromycetes</taxon>
        <taxon>Mucorales</taxon>
        <taxon>Cunninghamellaceae</taxon>
        <taxon>Hesseltinella</taxon>
    </lineage>
</organism>
<dbReference type="InterPro" id="IPR043127">
    <property type="entry name" value="Sec-1-like_dom3a"/>
</dbReference>
<dbReference type="InterPro" id="IPR036045">
    <property type="entry name" value="Sec1-like_sf"/>
</dbReference>
<dbReference type="InterPro" id="IPR001619">
    <property type="entry name" value="Sec1-like"/>
</dbReference>
<feature type="compositionally biased region" description="Low complexity" evidence="2">
    <location>
        <begin position="657"/>
        <end position="683"/>
    </location>
</feature>
<dbReference type="PIRSF" id="PIRSF005715">
    <property type="entry name" value="VPS45_Sec1"/>
    <property type="match status" value="1"/>
</dbReference>
<keyword evidence="4" id="KW-1185">Reference proteome</keyword>
<feature type="compositionally biased region" description="Polar residues" evidence="2">
    <location>
        <begin position="554"/>
        <end position="570"/>
    </location>
</feature>
<gene>
    <name evidence="3" type="ORF">DM01DRAFT_1331775</name>
</gene>
<dbReference type="AlphaFoldDB" id="A0A1X2GWC2"/>
<dbReference type="OrthoDB" id="2228at2759"/>
<reference evidence="3 4" key="1">
    <citation type="submission" date="2016-07" db="EMBL/GenBank/DDBJ databases">
        <title>Pervasive Adenine N6-methylation of Active Genes in Fungi.</title>
        <authorList>
            <consortium name="DOE Joint Genome Institute"/>
            <person name="Mondo S.J."/>
            <person name="Dannebaum R.O."/>
            <person name="Kuo R.C."/>
            <person name="Labutti K."/>
            <person name="Haridas S."/>
            <person name="Kuo A."/>
            <person name="Salamov A."/>
            <person name="Ahrendt S.R."/>
            <person name="Lipzen A."/>
            <person name="Sullivan W."/>
            <person name="Andreopoulos W.B."/>
            <person name="Clum A."/>
            <person name="Lindquist E."/>
            <person name="Daum C."/>
            <person name="Ramamoorthy G.K."/>
            <person name="Gryganskyi A."/>
            <person name="Culley D."/>
            <person name="Magnuson J.K."/>
            <person name="James T.Y."/>
            <person name="O'Malley M.A."/>
            <person name="Stajich J.E."/>
            <person name="Spatafora J.W."/>
            <person name="Visel A."/>
            <person name="Grigoriev I.V."/>
        </authorList>
    </citation>
    <scope>NUCLEOTIDE SEQUENCE [LARGE SCALE GENOMIC DNA]</scope>
    <source>
        <strain evidence="3 4">NRRL 3301</strain>
    </source>
</reference>
<dbReference type="Pfam" id="PF00995">
    <property type="entry name" value="Sec1"/>
    <property type="match status" value="1"/>
</dbReference>
<dbReference type="PANTHER" id="PTHR11679">
    <property type="entry name" value="VESICLE PROTEIN SORTING-ASSOCIATED"/>
    <property type="match status" value="1"/>
</dbReference>
<feature type="compositionally biased region" description="Basic and acidic residues" evidence="2">
    <location>
        <begin position="539"/>
        <end position="551"/>
    </location>
</feature>
<dbReference type="EMBL" id="MCGT01000002">
    <property type="protein sequence ID" value="ORX62335.1"/>
    <property type="molecule type" value="Genomic_DNA"/>
</dbReference>
<feature type="compositionally biased region" description="Basic residues" evidence="2">
    <location>
        <begin position="694"/>
        <end position="704"/>
    </location>
</feature>
<dbReference type="Gene3D" id="3.40.50.1910">
    <property type="match status" value="1"/>
</dbReference>
<dbReference type="GO" id="GO:0016192">
    <property type="term" value="P:vesicle-mediated transport"/>
    <property type="evidence" value="ECO:0007669"/>
    <property type="project" value="InterPro"/>
</dbReference>
<dbReference type="SUPFAM" id="SSF56815">
    <property type="entry name" value="Sec1/munc18-like (SM) proteins"/>
    <property type="match status" value="1"/>
</dbReference>
<accession>A0A1X2GWC2</accession>
<sequence length="704" mass="79752">MADLIEITRKRLMDSIKAVQPPGRWKIVVVDSKSLKILNASCKMYDILEENVTLVENIEKNRQPYPTLEAIYYLTPCRESMLRLVDDFTAYKEPMYKAAHVHFTSGLDDDLFADLNKRLKSTGASEYIKGLKEMYVDYRVVESNVYGVDPPSSFFSVFGTDRRAYPESSLRITAKQLLSLCATLGEDPIIRYQVPPENDGSPALPYEGATKSLALALQRELDQFCQLNPNFPPKRSQPRATFLIVDRTIDQLAPLLHEFTYQAMINDLLPVKPTENGTGIVYSYEFTQADGSLDTKEVVLDEDDQIYKSIRHLHIAECTDRLVEEFNKFLTENKQDGKADTDVPKATARSLKDMKDMLTNLPHFQEMKAKYSAHLSIAQECMSYFEKHKLNSVGNLEQNIATGETPDGEIPKTIVLDMVPLLDDTYISEMDKARLLMEYIISKDGGIFEDDKRKLFDHAHLSRECRDAIENLSLMGVQLTRKRRPKTEKSTRKRFVRKRANRDDDQPYELSRYIPVIKKTMDAFLTQQLDEQQFAYSRASDREHEHGHDPSGTKAVTNQLSGVSLRTTRPTYRAKSGSGDGKRSSGSKLIVFVIGGMTYSEIRSTYEMADLYNRDIYIGTTELLRPTKYVENLSQLQMPAPRDPAIIAPYTPPPPKQTTLKPLIPKLNHSSSHASLNASSASPAPVPSGEDPKKKKKGLKKLFG</sequence>
<evidence type="ECO:0000256" key="2">
    <source>
        <dbReference type="SAM" id="MobiDB-lite"/>
    </source>
</evidence>
<feature type="region of interest" description="Disordered" evidence="2">
    <location>
        <begin position="644"/>
        <end position="704"/>
    </location>
</feature>
<dbReference type="InterPro" id="IPR027482">
    <property type="entry name" value="Sec1-like_dom2"/>
</dbReference>
<comment type="caution">
    <text evidence="3">The sequence shown here is derived from an EMBL/GenBank/DDBJ whole genome shotgun (WGS) entry which is preliminary data.</text>
</comment>
<protein>
    <submittedName>
        <fullName evidence="3">Sec1-like protein</fullName>
    </submittedName>
</protein>
<dbReference type="InterPro" id="IPR043154">
    <property type="entry name" value="Sec-1-like_dom1"/>
</dbReference>
<evidence type="ECO:0000313" key="3">
    <source>
        <dbReference type="EMBL" id="ORX62335.1"/>
    </source>
</evidence>
<dbReference type="Gene3D" id="3.90.830.10">
    <property type="entry name" value="Syntaxin Binding Protein 1, Chain A, domain 2"/>
    <property type="match status" value="1"/>
</dbReference>
<evidence type="ECO:0000313" key="4">
    <source>
        <dbReference type="Proteomes" id="UP000242146"/>
    </source>
</evidence>
<dbReference type="Proteomes" id="UP000242146">
    <property type="component" value="Unassembled WGS sequence"/>
</dbReference>
<dbReference type="Gene3D" id="1.25.40.60">
    <property type="match status" value="1"/>
</dbReference>